<dbReference type="SUPFAM" id="SSF56300">
    <property type="entry name" value="Metallo-dependent phosphatases"/>
    <property type="match status" value="1"/>
</dbReference>
<organism evidence="2 3">
    <name type="scientific">Candidatus Aphodenecus pullistercoris</name>
    <dbReference type="NCBI Taxonomy" id="2840669"/>
    <lineage>
        <taxon>Bacteria</taxon>
        <taxon>Pseudomonadati</taxon>
        <taxon>Spirochaetota</taxon>
        <taxon>Spirochaetia</taxon>
        <taxon>Spirochaetales</taxon>
        <taxon>Candidatus Aphodenecus</taxon>
    </lineage>
</organism>
<feature type="domain" description="Calcineurin-like phosphoesterase" evidence="1">
    <location>
        <begin position="25"/>
        <end position="196"/>
    </location>
</feature>
<evidence type="ECO:0000259" key="1">
    <source>
        <dbReference type="Pfam" id="PF00149"/>
    </source>
</evidence>
<dbReference type="EMBL" id="JADIMU010000005">
    <property type="protein sequence ID" value="MBO8442269.1"/>
    <property type="molecule type" value="Genomic_DNA"/>
</dbReference>
<name>A0A9D9EBJ8_9SPIR</name>
<dbReference type="InterPro" id="IPR004843">
    <property type="entry name" value="Calcineurin-like_PHP"/>
</dbReference>
<dbReference type="AlphaFoldDB" id="A0A9D9EBJ8"/>
<sequence>MKILCVADETEPLIYSNQAKRLYADCDLVVSAGDLPIRYYDYIMTVLNKDFFYVYGNHNLEHFDEVMRRGGFDPTFEYTRTGRAGLMPAFGGNLVDGRIVYDKRSGLIIMGLGGSMLYNYGKSQYSERQMQWRIARLIPRLLYNKKRYGRALDILVTHAPAFGFGDGEDICHRGFQTFLNFMDAYRPKYLLHGHVHLFDENANRIYKYKDTTIINVYKSYVLDDDSLGRH</sequence>
<evidence type="ECO:0000313" key="2">
    <source>
        <dbReference type="EMBL" id="MBO8442269.1"/>
    </source>
</evidence>
<dbReference type="Pfam" id="PF00149">
    <property type="entry name" value="Metallophos"/>
    <property type="match status" value="1"/>
</dbReference>
<reference evidence="2" key="2">
    <citation type="journal article" date="2021" name="PeerJ">
        <title>Extensive microbial diversity within the chicken gut microbiome revealed by metagenomics and culture.</title>
        <authorList>
            <person name="Gilroy R."/>
            <person name="Ravi A."/>
            <person name="Getino M."/>
            <person name="Pursley I."/>
            <person name="Horton D.L."/>
            <person name="Alikhan N.F."/>
            <person name="Baker D."/>
            <person name="Gharbi K."/>
            <person name="Hall N."/>
            <person name="Watson M."/>
            <person name="Adriaenssens E.M."/>
            <person name="Foster-Nyarko E."/>
            <person name="Jarju S."/>
            <person name="Secka A."/>
            <person name="Antonio M."/>
            <person name="Oren A."/>
            <person name="Chaudhuri R.R."/>
            <person name="La Ragione R."/>
            <person name="Hildebrand F."/>
            <person name="Pallen M.J."/>
        </authorList>
    </citation>
    <scope>NUCLEOTIDE SEQUENCE</scope>
    <source>
        <strain evidence="2">11167</strain>
    </source>
</reference>
<protein>
    <submittedName>
        <fullName evidence="2">Metallophosphoesterase</fullName>
    </submittedName>
</protein>
<dbReference type="InterPro" id="IPR029052">
    <property type="entry name" value="Metallo-depent_PP-like"/>
</dbReference>
<dbReference type="Gene3D" id="3.60.21.10">
    <property type="match status" value="1"/>
</dbReference>
<dbReference type="Proteomes" id="UP000823633">
    <property type="component" value="Unassembled WGS sequence"/>
</dbReference>
<comment type="caution">
    <text evidence="2">The sequence shown here is derived from an EMBL/GenBank/DDBJ whole genome shotgun (WGS) entry which is preliminary data.</text>
</comment>
<dbReference type="GO" id="GO:0016787">
    <property type="term" value="F:hydrolase activity"/>
    <property type="evidence" value="ECO:0007669"/>
    <property type="project" value="InterPro"/>
</dbReference>
<reference evidence="2" key="1">
    <citation type="submission" date="2020-10" db="EMBL/GenBank/DDBJ databases">
        <authorList>
            <person name="Gilroy R."/>
        </authorList>
    </citation>
    <scope>NUCLEOTIDE SEQUENCE</scope>
    <source>
        <strain evidence="2">11167</strain>
    </source>
</reference>
<proteinExistence type="predicted"/>
<accession>A0A9D9EBJ8</accession>
<gene>
    <name evidence="2" type="ORF">IAC42_00700</name>
</gene>
<evidence type="ECO:0000313" key="3">
    <source>
        <dbReference type="Proteomes" id="UP000823633"/>
    </source>
</evidence>